<dbReference type="RefSeq" id="WP_147187752.1">
    <property type="nucleotide sequence ID" value="NZ_CP042435.1"/>
</dbReference>
<dbReference type="InterPro" id="IPR029044">
    <property type="entry name" value="Nucleotide-diphossugar_trans"/>
</dbReference>
<feature type="domain" description="Glycosyltransferase 2-like" evidence="1">
    <location>
        <begin position="4"/>
        <end position="164"/>
    </location>
</feature>
<dbReference type="InterPro" id="IPR001173">
    <property type="entry name" value="Glyco_trans_2-like"/>
</dbReference>
<dbReference type="AlphaFoldDB" id="A0A5B8V417"/>
<evidence type="ECO:0000259" key="1">
    <source>
        <dbReference type="Pfam" id="PF00535"/>
    </source>
</evidence>
<protein>
    <submittedName>
        <fullName evidence="2">Glycosyltransferase</fullName>
    </submittedName>
</protein>
<dbReference type="Pfam" id="PF00535">
    <property type="entry name" value="Glycos_transf_2"/>
    <property type="match status" value="1"/>
</dbReference>
<dbReference type="Proteomes" id="UP000321533">
    <property type="component" value="Chromosome"/>
</dbReference>
<sequence length="333" mass="38067">MKYSIILPVRNGGEYVKECVNSILTQELNNFNLHVLDNCSTDGTLQWIESLNDSRIFTYPSSKSLSIEDNWGRIKDIPKNEFITLIGHDDVLEKNYLSVMDELIKKHPDACLYQTHFRYIDAQSKCIKRCKPMDEVQSASEFLALFLCNIIDANGTGFMMRSKDYDTLGGIPTYPNLLFADFELWINASLIGYKATAFEECFAFRLHQSTTSTSADIKMQLAFNQFINYLEQLKSKNLLLKAVIERYGVDFISFYSKGLAHRLMRTPKNKRNGESVVSFLEQCKLYADRLVPGNSFNPVDNFSVKLATYIDSNAVTRGLFLAFKKIYSKPVLS</sequence>
<name>A0A5B8V417_9BACT</name>
<evidence type="ECO:0000313" key="3">
    <source>
        <dbReference type="Proteomes" id="UP000321533"/>
    </source>
</evidence>
<dbReference type="SUPFAM" id="SSF53448">
    <property type="entry name" value="Nucleotide-diphospho-sugar transferases"/>
    <property type="match status" value="1"/>
</dbReference>
<dbReference type="GO" id="GO:0016740">
    <property type="term" value="F:transferase activity"/>
    <property type="evidence" value="ECO:0007669"/>
    <property type="project" value="UniProtKB-KW"/>
</dbReference>
<dbReference type="OrthoDB" id="635429at2"/>
<gene>
    <name evidence="2" type="ORF">FRZ67_01020</name>
</gene>
<evidence type="ECO:0000313" key="2">
    <source>
        <dbReference type="EMBL" id="QEC65952.1"/>
    </source>
</evidence>
<dbReference type="KEGG" id="pgin:FRZ67_01020"/>
<dbReference type="PANTHER" id="PTHR43685:SF11">
    <property type="entry name" value="GLYCOSYLTRANSFERASE TAGX-RELATED"/>
    <property type="match status" value="1"/>
</dbReference>
<keyword evidence="3" id="KW-1185">Reference proteome</keyword>
<reference evidence="2 3" key="1">
    <citation type="journal article" date="2016" name="Int. J. Syst. Evol. Microbiol.">
        <title>Panacibacter ginsenosidivorans gen. nov., sp. nov., with ginsenoside converting activity isolated from soil of a ginseng field.</title>
        <authorList>
            <person name="Siddiqi M.Z."/>
            <person name="Muhammad Shafi S."/>
            <person name="Choi K.D."/>
            <person name="Im W.T."/>
        </authorList>
    </citation>
    <scope>NUCLEOTIDE SEQUENCE [LARGE SCALE GENOMIC DNA]</scope>
    <source>
        <strain evidence="2 3">Gsoil1550</strain>
    </source>
</reference>
<dbReference type="Gene3D" id="3.90.550.10">
    <property type="entry name" value="Spore Coat Polysaccharide Biosynthesis Protein SpsA, Chain A"/>
    <property type="match status" value="1"/>
</dbReference>
<dbReference type="InterPro" id="IPR050834">
    <property type="entry name" value="Glycosyltransf_2"/>
</dbReference>
<keyword evidence="2" id="KW-0808">Transferase</keyword>
<organism evidence="2 3">
    <name type="scientific">Panacibacter ginsenosidivorans</name>
    <dbReference type="NCBI Taxonomy" id="1813871"/>
    <lineage>
        <taxon>Bacteria</taxon>
        <taxon>Pseudomonadati</taxon>
        <taxon>Bacteroidota</taxon>
        <taxon>Chitinophagia</taxon>
        <taxon>Chitinophagales</taxon>
        <taxon>Chitinophagaceae</taxon>
        <taxon>Panacibacter</taxon>
    </lineage>
</organism>
<dbReference type="EMBL" id="CP042435">
    <property type="protein sequence ID" value="QEC65952.1"/>
    <property type="molecule type" value="Genomic_DNA"/>
</dbReference>
<accession>A0A5B8V417</accession>
<proteinExistence type="predicted"/>
<dbReference type="PANTHER" id="PTHR43685">
    <property type="entry name" value="GLYCOSYLTRANSFERASE"/>
    <property type="match status" value="1"/>
</dbReference>